<evidence type="ECO:0008006" key="3">
    <source>
        <dbReference type="Google" id="ProtNLM"/>
    </source>
</evidence>
<protein>
    <recommendedName>
        <fullName evidence="3">DUF2946 domain-containing protein</fullName>
    </recommendedName>
</protein>
<sequence>MRTLLLALMIALLPIRGWLGDAMAVEMVRHSLPAASLIAQEASPASVAADAHCHEAMGAADDSGMDTMAHHHDDGNSSGNDHGTDHQGCGTCTACQVCHTVALGGMPLVDIAHSAPQAPPAARAARFASAEPVLGLKPPIS</sequence>
<accession>A0AAW8D0D2</accession>
<dbReference type="EMBL" id="JAUSRD010000023">
    <property type="protein sequence ID" value="MDP9897073.1"/>
    <property type="molecule type" value="Genomic_DNA"/>
</dbReference>
<dbReference type="Proteomes" id="UP001242045">
    <property type="component" value="Unassembled WGS sequence"/>
</dbReference>
<evidence type="ECO:0000313" key="2">
    <source>
        <dbReference type="Proteomes" id="UP001242045"/>
    </source>
</evidence>
<organism evidence="1 2">
    <name type="scientific">Variovorax boronicumulans</name>
    <dbReference type="NCBI Taxonomy" id="436515"/>
    <lineage>
        <taxon>Bacteria</taxon>
        <taxon>Pseudomonadati</taxon>
        <taxon>Pseudomonadota</taxon>
        <taxon>Betaproteobacteria</taxon>
        <taxon>Burkholderiales</taxon>
        <taxon>Comamonadaceae</taxon>
        <taxon>Variovorax</taxon>
    </lineage>
</organism>
<gene>
    <name evidence="1" type="ORF">J2W31_006215</name>
</gene>
<proteinExistence type="predicted"/>
<dbReference type="AlphaFoldDB" id="A0AAW8D0D2"/>
<reference evidence="1" key="1">
    <citation type="submission" date="2023-07" db="EMBL/GenBank/DDBJ databases">
        <title>Sorghum-associated microbial communities from plants grown in Nebraska, USA.</title>
        <authorList>
            <person name="Schachtman D."/>
        </authorList>
    </citation>
    <scope>NUCLEOTIDE SEQUENCE</scope>
    <source>
        <strain evidence="1">DS3754</strain>
    </source>
</reference>
<dbReference type="RefSeq" id="WP_307687127.1">
    <property type="nucleotide sequence ID" value="NZ_JAUSRD010000023.1"/>
</dbReference>
<name>A0AAW8D0D2_9BURK</name>
<comment type="caution">
    <text evidence="1">The sequence shown here is derived from an EMBL/GenBank/DDBJ whole genome shotgun (WGS) entry which is preliminary data.</text>
</comment>
<evidence type="ECO:0000313" key="1">
    <source>
        <dbReference type="EMBL" id="MDP9897073.1"/>
    </source>
</evidence>